<reference evidence="5 6" key="1">
    <citation type="submission" date="2016-10" db="EMBL/GenBank/DDBJ databases">
        <authorList>
            <person name="de Groot N.N."/>
        </authorList>
    </citation>
    <scope>NUCLEOTIDE SEQUENCE [LARGE SCALE GENOMIC DNA]</scope>
    <source>
        <strain evidence="5 6">CGMCC 1.9167</strain>
    </source>
</reference>
<feature type="active site" description="Proton acceptor" evidence="1">
    <location>
        <position position="17"/>
    </location>
</feature>
<proteinExistence type="predicted"/>
<dbReference type="Pfam" id="PF04101">
    <property type="entry name" value="Glyco_tran_28_C"/>
    <property type="match status" value="1"/>
</dbReference>
<dbReference type="PANTHER" id="PTHR21015:SF22">
    <property type="entry name" value="GLYCOSYLTRANSFERASE"/>
    <property type="match status" value="1"/>
</dbReference>
<protein>
    <submittedName>
        <fullName evidence="5">UDP-2,4-diacetamido-2,4,6-trideoxy-beta-L-altropyranose hydrolase</fullName>
    </submittedName>
</protein>
<accession>A0A1I6K2I7</accession>
<dbReference type="EMBL" id="FOYW01000004">
    <property type="protein sequence ID" value="SFR85298.1"/>
    <property type="molecule type" value="Genomic_DNA"/>
</dbReference>
<sequence>MIVAFRADASVDIGSGHVMRCLTLADELKRQGADCHFIMRPLPGALTALVESRGHRVERLPELDDRLAPEPSDAEGPAHSHWLAGSWRQDAADTGTVVERLKPDWLVVDHYGIEARWERVLKAGCARLMAIDDLADRAHDCDLLLDQNLGREPEDYRRWVPANCQLMTGPSFALLRPEFRAWRDRSLARRRGSSEPLELLINLGGVDRENLTGHLLARLSTCPIPAHTRITVVMGQSAPRVDEVKSRARQMPWITDVRVGVSNMAEIMAHSDLAIGAAGGTSWERCCLGLPALLVVMADNQRAGANALAERGAALLLGDSWADATLLCRGLGQALEQAETLSSRAASVCDGAGAQRVVKKMMEL</sequence>
<dbReference type="AlphaFoldDB" id="A0A1I6K2I7"/>
<evidence type="ECO:0000256" key="3">
    <source>
        <dbReference type="SAM" id="MobiDB-lite"/>
    </source>
</evidence>
<dbReference type="SUPFAM" id="SSF53756">
    <property type="entry name" value="UDP-Glycosyltransferase/glycogen phosphorylase"/>
    <property type="match status" value="1"/>
</dbReference>
<dbReference type="OrthoDB" id="9788924at2"/>
<dbReference type="GO" id="GO:0016787">
    <property type="term" value="F:hydrolase activity"/>
    <property type="evidence" value="ECO:0007669"/>
    <property type="project" value="UniProtKB-KW"/>
</dbReference>
<evidence type="ECO:0000256" key="1">
    <source>
        <dbReference type="PIRSR" id="PIRSR620023-1"/>
    </source>
</evidence>
<dbReference type="InterPro" id="IPR007235">
    <property type="entry name" value="Glyco_trans_28_C"/>
</dbReference>
<dbReference type="GO" id="GO:0016758">
    <property type="term" value="F:hexosyltransferase activity"/>
    <property type="evidence" value="ECO:0007669"/>
    <property type="project" value="InterPro"/>
</dbReference>
<dbReference type="STRING" id="650891.SAMN05216203_3482"/>
<evidence type="ECO:0000259" key="4">
    <source>
        <dbReference type="Pfam" id="PF04101"/>
    </source>
</evidence>
<dbReference type="Gene3D" id="3.40.50.11190">
    <property type="match status" value="1"/>
</dbReference>
<feature type="binding site" evidence="2">
    <location>
        <position position="176"/>
    </location>
    <ligand>
        <name>substrate</name>
    </ligand>
</feature>
<dbReference type="InterPro" id="IPR020023">
    <property type="entry name" value="PseG"/>
</dbReference>
<dbReference type="Gene3D" id="3.40.50.2000">
    <property type="entry name" value="Glycogen Phosphorylase B"/>
    <property type="match status" value="1"/>
</dbReference>
<gene>
    <name evidence="5" type="ORF">SAMN05216203_3482</name>
</gene>
<dbReference type="PANTHER" id="PTHR21015">
    <property type="entry name" value="UDP-N-ACETYLGLUCOSAMINE--N-ACETYLMURAMYL-(PENTAPEPTIDE) PYROPHOSPHORYL-UNDECAPRENOL N-ACETYLGLUCOSAMINE TRANSFERASE 1"/>
    <property type="match status" value="1"/>
</dbReference>
<evidence type="ECO:0000256" key="2">
    <source>
        <dbReference type="PIRSR" id="PIRSR620023-2"/>
    </source>
</evidence>
<keyword evidence="6" id="KW-1185">Reference proteome</keyword>
<feature type="binding site" evidence="2">
    <location>
        <position position="284"/>
    </location>
    <ligand>
        <name>substrate</name>
    </ligand>
</feature>
<dbReference type="Proteomes" id="UP000198644">
    <property type="component" value="Unassembled WGS sequence"/>
</dbReference>
<dbReference type="RefSeq" id="WP_092016270.1">
    <property type="nucleotide sequence ID" value="NZ_FOYW01000004.1"/>
</dbReference>
<keyword evidence="5" id="KW-0378">Hydrolase</keyword>
<evidence type="ECO:0000313" key="6">
    <source>
        <dbReference type="Proteomes" id="UP000198644"/>
    </source>
</evidence>
<feature type="domain" description="Glycosyl transferase family 28 C-terminal" evidence="4">
    <location>
        <begin position="261"/>
        <end position="347"/>
    </location>
</feature>
<feature type="region of interest" description="Disordered" evidence="3">
    <location>
        <begin position="61"/>
        <end position="80"/>
    </location>
</feature>
<organism evidence="5 6">
    <name type="scientific">Marinobacter daqiaonensis</name>
    <dbReference type="NCBI Taxonomy" id="650891"/>
    <lineage>
        <taxon>Bacteria</taxon>
        <taxon>Pseudomonadati</taxon>
        <taxon>Pseudomonadota</taxon>
        <taxon>Gammaproteobacteria</taxon>
        <taxon>Pseudomonadales</taxon>
        <taxon>Marinobacteraceae</taxon>
        <taxon>Marinobacter</taxon>
    </lineage>
</organism>
<name>A0A1I6K2I7_9GAMM</name>
<evidence type="ECO:0000313" key="5">
    <source>
        <dbReference type="EMBL" id="SFR85298.1"/>
    </source>
</evidence>
<dbReference type="NCBIfam" id="TIGR03590">
    <property type="entry name" value="PseG"/>
    <property type="match status" value="1"/>
</dbReference>